<evidence type="ECO:0000259" key="1">
    <source>
        <dbReference type="Pfam" id="PF18962"/>
    </source>
</evidence>
<proteinExistence type="predicted"/>
<sequence length="168" mass="17778">MQNLSSIYPPALSIIALSFDKLVSGSADLSGFSLDTAALQPIAYMADGTKQKITLSIRSGGKLGNGFLQQSDNTPLEESNEQKSALGAQVLVSPNPFSQKLLIDLGSTPSGAQTSVTIFNSIGQQVWQWQGSADGTLEASTSTWPDGVYYYQVKIGEDLTSGKVIKGQ</sequence>
<evidence type="ECO:0000313" key="3">
    <source>
        <dbReference type="EMBL" id="KGE89508.1"/>
    </source>
</evidence>
<dbReference type="EMBL" id="JPOS01000006">
    <property type="protein sequence ID" value="KGE89449.1"/>
    <property type="molecule type" value="Genomic_DNA"/>
</dbReference>
<feature type="domain" description="Secretion system C-terminal sorting" evidence="1">
    <location>
        <begin position="93"/>
        <end position="165"/>
    </location>
</feature>
<dbReference type="EMBL" id="JPOS01000005">
    <property type="protein sequence ID" value="KGE89508.1"/>
    <property type="molecule type" value="Genomic_DNA"/>
</dbReference>
<gene>
    <name evidence="3" type="ORF">IX84_02330</name>
    <name evidence="2" type="ORF">IX84_02360</name>
</gene>
<protein>
    <recommendedName>
        <fullName evidence="1">Secretion system C-terminal sorting domain-containing protein</fullName>
    </recommendedName>
</protein>
<organism evidence="3 4">
    <name type="scientific">Phaeodactylibacter xiamenensis</name>
    <dbReference type="NCBI Taxonomy" id="1524460"/>
    <lineage>
        <taxon>Bacteria</taxon>
        <taxon>Pseudomonadati</taxon>
        <taxon>Bacteroidota</taxon>
        <taxon>Saprospiria</taxon>
        <taxon>Saprospirales</taxon>
        <taxon>Haliscomenobacteraceae</taxon>
        <taxon>Phaeodactylibacter</taxon>
    </lineage>
</organism>
<dbReference type="NCBIfam" id="TIGR04183">
    <property type="entry name" value="Por_Secre_tail"/>
    <property type="match status" value="1"/>
</dbReference>
<accession>A0A098SCV4</accession>
<dbReference type="RefSeq" id="WP_044216224.1">
    <property type="nucleotide sequence ID" value="NZ_JPOS01000005.1"/>
</dbReference>
<comment type="caution">
    <text evidence="3">The sequence shown here is derived from an EMBL/GenBank/DDBJ whole genome shotgun (WGS) entry which is preliminary data.</text>
</comment>
<name>A0A098SCV4_9BACT</name>
<dbReference type="AlphaFoldDB" id="A0A098SCV4"/>
<dbReference type="Pfam" id="PF18962">
    <property type="entry name" value="Por_Secre_tail"/>
    <property type="match status" value="1"/>
</dbReference>
<reference evidence="3" key="2">
    <citation type="submission" date="2014-07" db="EMBL/GenBank/DDBJ databases">
        <authorList>
            <person name="Chen Z."/>
            <person name="Lei X."/>
            <person name="Zhang J."/>
            <person name="Zhang B."/>
            <person name="Li Y."/>
            <person name="Zhang H."/>
            <person name="Zheng T."/>
        </authorList>
    </citation>
    <scope>NUCLEOTIDE SEQUENCE</scope>
    <source>
        <strain evidence="3">KD52</strain>
    </source>
</reference>
<dbReference type="OrthoDB" id="1443240at2"/>
<dbReference type="Proteomes" id="UP000029736">
    <property type="component" value="Unassembled WGS sequence"/>
</dbReference>
<keyword evidence="4" id="KW-1185">Reference proteome</keyword>
<evidence type="ECO:0000313" key="4">
    <source>
        <dbReference type="Proteomes" id="UP000029736"/>
    </source>
</evidence>
<dbReference type="InterPro" id="IPR026444">
    <property type="entry name" value="Secre_tail"/>
</dbReference>
<evidence type="ECO:0000313" key="2">
    <source>
        <dbReference type="EMBL" id="KGE89449.1"/>
    </source>
</evidence>
<reference evidence="3 4" key="1">
    <citation type="journal article" date="2014" name="Int. J. Syst. Evol. Microbiol.">
        <title>Phaeodactylibacter xiamenensis gen. nov., sp. nov., a member of the family Saprospiraceae isolated from the marine alga Phaeodactylum tricornutum.</title>
        <authorList>
            <person name="Chen Z.Jr."/>
            <person name="Lei X."/>
            <person name="Lai Q."/>
            <person name="Li Y."/>
            <person name="Zhang B."/>
            <person name="Zhang J."/>
            <person name="Zhang H."/>
            <person name="Yang L."/>
            <person name="Zheng W."/>
            <person name="Tian Y."/>
            <person name="Yu Z."/>
            <person name="Xu H.Jr."/>
            <person name="Zheng T."/>
        </authorList>
    </citation>
    <scope>NUCLEOTIDE SEQUENCE [LARGE SCALE GENOMIC DNA]</scope>
    <source>
        <strain evidence="3 4">KD52</strain>
    </source>
</reference>